<organism evidence="1 2">
    <name type="scientific">Xenopus laevis</name>
    <name type="common">African clawed frog</name>
    <dbReference type="NCBI Taxonomy" id="8355"/>
    <lineage>
        <taxon>Eukaryota</taxon>
        <taxon>Metazoa</taxon>
        <taxon>Chordata</taxon>
        <taxon>Craniata</taxon>
        <taxon>Vertebrata</taxon>
        <taxon>Euteleostomi</taxon>
        <taxon>Amphibia</taxon>
        <taxon>Batrachia</taxon>
        <taxon>Anura</taxon>
        <taxon>Pipoidea</taxon>
        <taxon>Pipidae</taxon>
        <taxon>Xenopodinae</taxon>
        <taxon>Xenopus</taxon>
        <taxon>Xenopus</taxon>
    </lineage>
</organism>
<name>A0A974DUB6_XENLA</name>
<evidence type="ECO:0000313" key="1">
    <source>
        <dbReference type="EMBL" id="OCT98294.1"/>
    </source>
</evidence>
<accession>A0A974DUB6</accession>
<reference evidence="2" key="1">
    <citation type="journal article" date="2016" name="Nature">
        <title>Genome evolution in the allotetraploid frog Xenopus laevis.</title>
        <authorList>
            <person name="Session A.M."/>
            <person name="Uno Y."/>
            <person name="Kwon T."/>
            <person name="Chapman J.A."/>
            <person name="Toyoda A."/>
            <person name="Takahashi S."/>
            <person name="Fukui A."/>
            <person name="Hikosaka A."/>
            <person name="Suzuki A."/>
            <person name="Kondo M."/>
            <person name="van Heeringen S.J."/>
            <person name="Quigley I."/>
            <person name="Heinz S."/>
            <person name="Ogino H."/>
            <person name="Ochi H."/>
            <person name="Hellsten U."/>
            <person name="Lyons J.B."/>
            <person name="Simakov O."/>
            <person name="Putnam N."/>
            <person name="Stites J."/>
            <person name="Kuroki Y."/>
            <person name="Tanaka T."/>
            <person name="Michiue T."/>
            <person name="Watanabe M."/>
            <person name="Bogdanovic O."/>
            <person name="Lister R."/>
            <person name="Georgiou G."/>
            <person name="Paranjpe S.S."/>
            <person name="van Kruijsbergen I."/>
            <person name="Shu S."/>
            <person name="Carlson J."/>
            <person name="Kinoshita T."/>
            <person name="Ohta Y."/>
            <person name="Mawaribuchi S."/>
            <person name="Jenkins J."/>
            <person name="Grimwood J."/>
            <person name="Schmutz J."/>
            <person name="Mitros T."/>
            <person name="Mozaffari S.V."/>
            <person name="Suzuki Y."/>
            <person name="Haramoto Y."/>
            <person name="Yamamoto T.S."/>
            <person name="Takagi C."/>
            <person name="Heald R."/>
            <person name="Miller K."/>
            <person name="Haudenschild C."/>
            <person name="Kitzman J."/>
            <person name="Nakayama T."/>
            <person name="Izutsu Y."/>
            <person name="Robert J."/>
            <person name="Fortriede J."/>
            <person name="Burns K."/>
            <person name="Lotay V."/>
            <person name="Karimi K."/>
            <person name="Yasuoka Y."/>
            <person name="Dichmann D.S."/>
            <person name="Flajnik M.F."/>
            <person name="Houston D.W."/>
            <person name="Shendure J."/>
            <person name="DuPasquier L."/>
            <person name="Vize P.D."/>
            <person name="Zorn A.M."/>
            <person name="Ito M."/>
            <person name="Marcotte E.M."/>
            <person name="Wallingford J.B."/>
            <person name="Ito Y."/>
            <person name="Asashima M."/>
            <person name="Ueno N."/>
            <person name="Matsuda Y."/>
            <person name="Veenstra G.J."/>
            <person name="Fujiyama A."/>
            <person name="Harland R.M."/>
            <person name="Taira M."/>
            <person name="Rokhsar D.S."/>
        </authorList>
    </citation>
    <scope>NUCLEOTIDE SEQUENCE [LARGE SCALE GENOMIC DNA]</scope>
    <source>
        <strain evidence="2">J</strain>
    </source>
</reference>
<sequence>MLSRNLCNWSVCCAKAFVTKSSPFSFTNLSRKFAISVLVSLICTVRLSTVSSIRSKLHLWQMACHCCINPWSTVPRFGVMSNRRPLGILLDLIYWANVLACKEVLNSFF</sequence>
<dbReference type="AlphaFoldDB" id="A0A974DUB6"/>
<protein>
    <submittedName>
        <fullName evidence="1">Uncharacterized protein</fullName>
    </submittedName>
</protein>
<dbReference type="EMBL" id="CM004467">
    <property type="protein sequence ID" value="OCT98294.1"/>
    <property type="molecule type" value="Genomic_DNA"/>
</dbReference>
<gene>
    <name evidence="1" type="ORF">XELAEV_18010525mg</name>
</gene>
<proteinExistence type="predicted"/>
<evidence type="ECO:0000313" key="2">
    <source>
        <dbReference type="Proteomes" id="UP000694892"/>
    </source>
</evidence>
<dbReference type="Proteomes" id="UP000694892">
    <property type="component" value="Chromosome 1S"/>
</dbReference>